<organism evidence="2 3">
    <name type="scientific">Cereibacter changlensis JA139</name>
    <dbReference type="NCBI Taxonomy" id="1188249"/>
    <lineage>
        <taxon>Bacteria</taxon>
        <taxon>Pseudomonadati</taxon>
        <taxon>Pseudomonadota</taxon>
        <taxon>Alphaproteobacteria</taxon>
        <taxon>Rhodobacterales</taxon>
        <taxon>Paracoccaceae</taxon>
        <taxon>Cereibacter</taxon>
    </lineage>
</organism>
<dbReference type="AlphaFoldDB" id="A0A2T4JXT3"/>
<dbReference type="Gene3D" id="3.20.20.450">
    <property type="entry name" value="EAL domain"/>
    <property type="match status" value="1"/>
</dbReference>
<dbReference type="OrthoDB" id="9814202at2"/>
<dbReference type="InterPro" id="IPR001633">
    <property type="entry name" value="EAL_dom"/>
</dbReference>
<feature type="domain" description="EAL" evidence="1">
    <location>
        <begin position="1"/>
        <end position="250"/>
    </location>
</feature>
<protein>
    <submittedName>
        <fullName evidence="2">Diguanylate phosphodiesterase</fullName>
    </submittedName>
</protein>
<dbReference type="Proteomes" id="UP000241010">
    <property type="component" value="Unassembled WGS sequence"/>
</dbReference>
<dbReference type="EMBL" id="PZKG01000016">
    <property type="protein sequence ID" value="PTE22732.1"/>
    <property type="molecule type" value="Genomic_DNA"/>
</dbReference>
<gene>
    <name evidence="2" type="ORF">C5F48_05720</name>
</gene>
<dbReference type="SUPFAM" id="SSF141868">
    <property type="entry name" value="EAL domain-like"/>
    <property type="match status" value="1"/>
</dbReference>
<proteinExistence type="predicted"/>
<evidence type="ECO:0000259" key="1">
    <source>
        <dbReference type="PROSITE" id="PS50883"/>
    </source>
</evidence>
<dbReference type="SMART" id="SM00052">
    <property type="entry name" value="EAL"/>
    <property type="match status" value="1"/>
</dbReference>
<dbReference type="InterPro" id="IPR050706">
    <property type="entry name" value="Cyclic-di-GMP_PDE-like"/>
</dbReference>
<dbReference type="InterPro" id="IPR035919">
    <property type="entry name" value="EAL_sf"/>
</dbReference>
<dbReference type="GO" id="GO:0071111">
    <property type="term" value="F:cyclic-guanylate-specific phosphodiesterase activity"/>
    <property type="evidence" value="ECO:0007669"/>
    <property type="project" value="InterPro"/>
</dbReference>
<evidence type="ECO:0000313" key="2">
    <source>
        <dbReference type="EMBL" id="PTE22732.1"/>
    </source>
</evidence>
<dbReference type="PANTHER" id="PTHR33121:SF15">
    <property type="entry name" value="BLUE LIGHT- AND TEMPERATURE-REGULATED ANTIREPRESSOR BLUF"/>
    <property type="match status" value="1"/>
</dbReference>
<dbReference type="Pfam" id="PF00563">
    <property type="entry name" value="EAL"/>
    <property type="match status" value="1"/>
</dbReference>
<sequence>MTIGSASPPTSSGFTWPFSMAFQPIVDLRSGRLFAQEALVRGVGGEGADSVLSLVTEANRHAFDRAACRCAIEHADRLNLLDGEVMLSINFMPNAICEPERCIRHILVAAEKAGIPPRRIILEFTETEKLDITHVRNILRVYRADGFRMAMDDFGSGYSGLLLLTQMQPDIVKIDMGLIRGIDADPVKQTTLRHVAALLGDLGVTIIAEGVETLAELEVVRSVGIDLVQGYLLARPRFEALACPDLAEFAVT</sequence>
<dbReference type="RefSeq" id="WP_107662949.1">
    <property type="nucleotide sequence ID" value="NZ_PZKG01000016.1"/>
</dbReference>
<comment type="caution">
    <text evidence="2">The sequence shown here is derived from an EMBL/GenBank/DDBJ whole genome shotgun (WGS) entry which is preliminary data.</text>
</comment>
<dbReference type="CDD" id="cd01948">
    <property type="entry name" value="EAL"/>
    <property type="match status" value="1"/>
</dbReference>
<accession>A0A2T4JXT3</accession>
<evidence type="ECO:0000313" key="3">
    <source>
        <dbReference type="Proteomes" id="UP000241010"/>
    </source>
</evidence>
<reference evidence="2 3" key="1">
    <citation type="submission" date="2018-03" db="EMBL/GenBank/DDBJ databases">
        <title>Cereibacter changlensis.</title>
        <authorList>
            <person name="Meyer T.E."/>
            <person name="Miller S."/>
            <person name="Lodha T."/>
            <person name="Gandham S."/>
            <person name="Chintalapati S."/>
            <person name="Chintalapati V.R."/>
        </authorList>
    </citation>
    <scope>NUCLEOTIDE SEQUENCE [LARGE SCALE GENOMIC DNA]</scope>
    <source>
        <strain evidence="2 3">JA139</strain>
    </source>
</reference>
<dbReference type="PROSITE" id="PS50883">
    <property type="entry name" value="EAL"/>
    <property type="match status" value="1"/>
</dbReference>
<name>A0A2T4JXT3_9RHOB</name>
<keyword evidence="3" id="KW-1185">Reference proteome</keyword>
<dbReference type="PANTHER" id="PTHR33121">
    <property type="entry name" value="CYCLIC DI-GMP PHOSPHODIESTERASE PDEF"/>
    <property type="match status" value="1"/>
</dbReference>